<dbReference type="Proteomes" id="UP000193986">
    <property type="component" value="Unassembled WGS sequence"/>
</dbReference>
<feature type="compositionally biased region" description="Polar residues" evidence="1">
    <location>
        <begin position="64"/>
        <end position="109"/>
    </location>
</feature>
<organism evidence="2 3">
    <name type="scientific">Naematelia encephala</name>
    <dbReference type="NCBI Taxonomy" id="71784"/>
    <lineage>
        <taxon>Eukaryota</taxon>
        <taxon>Fungi</taxon>
        <taxon>Dikarya</taxon>
        <taxon>Basidiomycota</taxon>
        <taxon>Agaricomycotina</taxon>
        <taxon>Tremellomycetes</taxon>
        <taxon>Tremellales</taxon>
        <taxon>Naemateliaceae</taxon>
        <taxon>Naematelia</taxon>
    </lineage>
</organism>
<evidence type="ECO:0000313" key="2">
    <source>
        <dbReference type="EMBL" id="ORY28268.1"/>
    </source>
</evidence>
<comment type="caution">
    <text evidence="2">The sequence shown here is derived from an EMBL/GenBank/DDBJ whole genome shotgun (WGS) entry which is preliminary data.</text>
</comment>
<keyword evidence="3" id="KW-1185">Reference proteome</keyword>
<reference evidence="2 3" key="1">
    <citation type="submission" date="2016-07" db="EMBL/GenBank/DDBJ databases">
        <title>Pervasive Adenine N6-methylation of Active Genes in Fungi.</title>
        <authorList>
            <consortium name="DOE Joint Genome Institute"/>
            <person name="Mondo S.J."/>
            <person name="Dannebaum R.O."/>
            <person name="Kuo R.C."/>
            <person name="Labutti K."/>
            <person name="Haridas S."/>
            <person name="Kuo A."/>
            <person name="Salamov A."/>
            <person name="Ahrendt S.R."/>
            <person name="Lipzen A."/>
            <person name="Sullivan W."/>
            <person name="Andreopoulos W.B."/>
            <person name="Clum A."/>
            <person name="Lindquist E."/>
            <person name="Daum C."/>
            <person name="Ramamoorthy G.K."/>
            <person name="Gryganskyi A."/>
            <person name="Culley D."/>
            <person name="Magnuson J.K."/>
            <person name="James T.Y."/>
            <person name="O'Malley M.A."/>
            <person name="Stajich J.E."/>
            <person name="Spatafora J.W."/>
            <person name="Visel A."/>
            <person name="Grigoriev I.V."/>
        </authorList>
    </citation>
    <scope>NUCLEOTIDE SEQUENCE [LARGE SCALE GENOMIC DNA]</scope>
    <source>
        <strain evidence="2 3">68-887.2</strain>
    </source>
</reference>
<evidence type="ECO:0000256" key="1">
    <source>
        <dbReference type="SAM" id="MobiDB-lite"/>
    </source>
</evidence>
<protein>
    <submittedName>
        <fullName evidence="2">Uncharacterized protein</fullName>
    </submittedName>
</protein>
<feature type="compositionally biased region" description="Polar residues" evidence="1">
    <location>
        <begin position="1"/>
        <end position="11"/>
    </location>
</feature>
<dbReference type="InParanoid" id="A0A1Y2B0A0"/>
<name>A0A1Y2B0A0_9TREE</name>
<dbReference type="AlphaFoldDB" id="A0A1Y2B0A0"/>
<feature type="region of interest" description="Disordered" evidence="1">
    <location>
        <begin position="1"/>
        <end position="26"/>
    </location>
</feature>
<dbReference type="EMBL" id="MCFC01000032">
    <property type="protein sequence ID" value="ORY28268.1"/>
    <property type="molecule type" value="Genomic_DNA"/>
</dbReference>
<gene>
    <name evidence="2" type="ORF">BCR39DRAFT_205678</name>
</gene>
<proteinExistence type="predicted"/>
<evidence type="ECO:0000313" key="3">
    <source>
        <dbReference type="Proteomes" id="UP000193986"/>
    </source>
</evidence>
<accession>A0A1Y2B0A0</accession>
<feature type="region of interest" description="Disordered" evidence="1">
    <location>
        <begin position="56"/>
        <end position="130"/>
    </location>
</feature>
<sequence>MSTPSTSTNPVSEVAVTSEESDQVTVTWKQSNGEITYRATCIAVGDESFKITVKLLSEPHSDNGDSPTSSTDEPPTRKSLSSKSFSGNPSESSSRRFSYQPDSSSNKSHITTHRKTSSRTVPREACPCLA</sequence>